<dbReference type="PANTHER" id="PTHR11732">
    <property type="entry name" value="ALDO/KETO REDUCTASE"/>
    <property type="match status" value="1"/>
</dbReference>
<evidence type="ECO:0000313" key="9">
    <source>
        <dbReference type="Proteomes" id="UP000288716"/>
    </source>
</evidence>
<dbReference type="FunFam" id="3.20.20.100:FF:000006">
    <property type="entry name" value="Aldo-keto reductase family 1 member A1"/>
    <property type="match status" value="1"/>
</dbReference>
<dbReference type="OrthoDB" id="416253at2759"/>
<comment type="similarity">
    <text evidence="1">Belongs to the aldo/keto reductase family.</text>
</comment>
<feature type="domain" description="NADP-dependent oxidoreductase" evidence="7">
    <location>
        <begin position="17"/>
        <end position="295"/>
    </location>
</feature>
<dbReference type="VEuPathDB" id="VectorBase:LDEU007248"/>
<dbReference type="PRINTS" id="PR00069">
    <property type="entry name" value="ALDKETRDTASE"/>
</dbReference>
<evidence type="ECO:0000256" key="2">
    <source>
        <dbReference type="ARBA" id="ARBA00022857"/>
    </source>
</evidence>
<dbReference type="InterPro" id="IPR020471">
    <property type="entry name" value="AKR"/>
</dbReference>
<evidence type="ECO:0000256" key="4">
    <source>
        <dbReference type="PIRSR" id="PIRSR000097-1"/>
    </source>
</evidence>
<dbReference type="Gene3D" id="3.20.20.100">
    <property type="entry name" value="NADP-dependent oxidoreductase domain"/>
    <property type="match status" value="1"/>
</dbReference>
<keyword evidence="9" id="KW-1185">Reference proteome</keyword>
<dbReference type="PROSITE" id="PS00063">
    <property type="entry name" value="ALDOKETO_REDUCTASE_3"/>
    <property type="match status" value="1"/>
</dbReference>
<keyword evidence="2" id="KW-0521">NADP</keyword>
<reference evidence="8 9" key="1">
    <citation type="journal article" date="2018" name="Gigascience">
        <title>Genomes of trombidid mites reveal novel predicted allergens and laterally-transferred genes associated with secondary metabolism.</title>
        <authorList>
            <person name="Dong X."/>
            <person name="Chaisiri K."/>
            <person name="Xia D."/>
            <person name="Armstrong S.D."/>
            <person name="Fang Y."/>
            <person name="Donnelly M.J."/>
            <person name="Kadowaki T."/>
            <person name="McGarry J.W."/>
            <person name="Darby A.C."/>
            <person name="Makepeace B.L."/>
        </authorList>
    </citation>
    <scope>NUCLEOTIDE SEQUENCE [LARGE SCALE GENOMIC DNA]</scope>
    <source>
        <strain evidence="8">UoL-UT</strain>
    </source>
</reference>
<evidence type="ECO:0000313" key="8">
    <source>
        <dbReference type="EMBL" id="RWS24793.1"/>
    </source>
</evidence>
<dbReference type="InterPro" id="IPR023210">
    <property type="entry name" value="NADP_OxRdtase_dom"/>
</dbReference>
<dbReference type="STRING" id="299467.A0A443SB82"/>
<dbReference type="Pfam" id="PF00248">
    <property type="entry name" value="Aldo_ket_red"/>
    <property type="match status" value="1"/>
</dbReference>
<dbReference type="InterPro" id="IPR018170">
    <property type="entry name" value="Aldo/ket_reductase_CS"/>
</dbReference>
<feature type="site" description="Lowers pKa of active site Tyr" evidence="6">
    <location>
        <position position="83"/>
    </location>
</feature>
<dbReference type="AlphaFoldDB" id="A0A443SB82"/>
<dbReference type="PROSITE" id="PS00062">
    <property type="entry name" value="ALDOKETO_REDUCTASE_2"/>
    <property type="match status" value="1"/>
</dbReference>
<protein>
    <submittedName>
        <fullName evidence="8">Aldo-keto reductase-like protein</fullName>
    </submittedName>
</protein>
<keyword evidence="3" id="KW-0560">Oxidoreductase</keyword>
<dbReference type="InterPro" id="IPR036812">
    <property type="entry name" value="NAD(P)_OxRdtase_dom_sf"/>
</dbReference>
<dbReference type="EMBL" id="NCKV01004400">
    <property type="protein sequence ID" value="RWS24793.1"/>
    <property type="molecule type" value="Genomic_DNA"/>
</dbReference>
<proteinExistence type="inferred from homology"/>
<gene>
    <name evidence="8" type="ORF">B4U80_00635</name>
</gene>
<feature type="active site" description="Proton donor" evidence="4">
    <location>
        <position position="54"/>
    </location>
</feature>
<evidence type="ECO:0000256" key="3">
    <source>
        <dbReference type="ARBA" id="ARBA00023002"/>
    </source>
</evidence>
<evidence type="ECO:0000256" key="5">
    <source>
        <dbReference type="PIRSR" id="PIRSR000097-2"/>
    </source>
</evidence>
<organism evidence="8 9">
    <name type="scientific">Leptotrombidium deliense</name>
    <dbReference type="NCBI Taxonomy" id="299467"/>
    <lineage>
        <taxon>Eukaryota</taxon>
        <taxon>Metazoa</taxon>
        <taxon>Ecdysozoa</taxon>
        <taxon>Arthropoda</taxon>
        <taxon>Chelicerata</taxon>
        <taxon>Arachnida</taxon>
        <taxon>Acari</taxon>
        <taxon>Acariformes</taxon>
        <taxon>Trombidiformes</taxon>
        <taxon>Prostigmata</taxon>
        <taxon>Anystina</taxon>
        <taxon>Parasitengona</taxon>
        <taxon>Trombiculoidea</taxon>
        <taxon>Trombiculidae</taxon>
        <taxon>Leptotrombidium</taxon>
    </lineage>
</organism>
<feature type="binding site" evidence="5">
    <location>
        <position position="116"/>
    </location>
    <ligand>
        <name>substrate</name>
    </ligand>
</feature>
<evidence type="ECO:0000256" key="6">
    <source>
        <dbReference type="PIRSR" id="PIRSR000097-3"/>
    </source>
</evidence>
<sequence length="315" mass="36126">MSKFLNLIDGRLIPTFGFGTWQLSDQDAYTAVKLVFIYAIEEAGYIHIDCGVAYLNEEAVGKANNDVLAKGIIKREELFVTTKCWHTCHTRERVLNCCKQSLQKLKIEYIDYYLIHSPIGFKECDELIPKDADGNIIYSDVDYLETWQGMEDCFNAGLVKSIGLSNFNAEQIQRVLNACKVKPVLLQIESHPYLNQPDLHKFCKSKGIVVVAFGALGSPVRPWGTDNEPSLFSDSTVNDIASRHKKTAAQVLIRYQVQREIAVVVKSANPSRIKSNYDIFDFELNSDEMKMIDCLDRNYRYFLFPQHQHHKYYPF</sequence>
<name>A0A443SB82_9ACAR</name>
<accession>A0A443SB82</accession>
<evidence type="ECO:0000259" key="7">
    <source>
        <dbReference type="Pfam" id="PF00248"/>
    </source>
</evidence>
<comment type="caution">
    <text evidence="8">The sequence shown here is derived from an EMBL/GenBank/DDBJ whole genome shotgun (WGS) entry which is preliminary data.</text>
</comment>
<dbReference type="PIRSF" id="PIRSF000097">
    <property type="entry name" value="AKR"/>
    <property type="match status" value="1"/>
</dbReference>
<evidence type="ECO:0000256" key="1">
    <source>
        <dbReference type="ARBA" id="ARBA00007905"/>
    </source>
</evidence>
<dbReference type="GO" id="GO:0016491">
    <property type="term" value="F:oxidoreductase activity"/>
    <property type="evidence" value="ECO:0007669"/>
    <property type="project" value="UniProtKB-KW"/>
</dbReference>
<dbReference type="SUPFAM" id="SSF51430">
    <property type="entry name" value="NAD(P)-linked oxidoreductase"/>
    <property type="match status" value="1"/>
</dbReference>
<dbReference type="Proteomes" id="UP000288716">
    <property type="component" value="Unassembled WGS sequence"/>
</dbReference>